<dbReference type="InterPro" id="IPR041522">
    <property type="entry name" value="CdaR_GGDEF"/>
</dbReference>
<name>A0ABW2C0W5_9PSEU</name>
<dbReference type="EMBL" id="JBHSXX010000001">
    <property type="protein sequence ID" value="MFC6868945.1"/>
    <property type="molecule type" value="Genomic_DNA"/>
</dbReference>
<dbReference type="PANTHER" id="PTHR33744">
    <property type="entry name" value="CARBOHYDRATE DIACID REGULATOR"/>
    <property type="match status" value="1"/>
</dbReference>
<proteinExistence type="inferred from homology"/>
<dbReference type="InterPro" id="IPR029016">
    <property type="entry name" value="GAF-like_dom_sf"/>
</dbReference>
<dbReference type="Proteomes" id="UP001596337">
    <property type="component" value="Unassembled WGS sequence"/>
</dbReference>
<dbReference type="InterPro" id="IPR051448">
    <property type="entry name" value="CdaR-like_regulators"/>
</dbReference>
<evidence type="ECO:0000259" key="3">
    <source>
        <dbReference type="Pfam" id="PF17853"/>
    </source>
</evidence>
<accession>A0ABW2C0W5</accession>
<dbReference type="Gene3D" id="1.10.10.2840">
    <property type="entry name" value="PucR C-terminal helix-turn-helix domain"/>
    <property type="match status" value="1"/>
</dbReference>
<comment type="similarity">
    <text evidence="1">Belongs to the CdaR family.</text>
</comment>
<organism evidence="4 5">
    <name type="scientific">Haloechinothrix salitolerans</name>
    <dbReference type="NCBI Taxonomy" id="926830"/>
    <lineage>
        <taxon>Bacteria</taxon>
        <taxon>Bacillati</taxon>
        <taxon>Actinomycetota</taxon>
        <taxon>Actinomycetes</taxon>
        <taxon>Pseudonocardiales</taxon>
        <taxon>Pseudonocardiaceae</taxon>
        <taxon>Haloechinothrix</taxon>
    </lineage>
</organism>
<protein>
    <submittedName>
        <fullName evidence="4">PucR family transcriptional regulator</fullName>
    </submittedName>
</protein>
<feature type="domain" description="PucR C-terminal helix-turn-helix" evidence="2">
    <location>
        <begin position="492"/>
        <end position="550"/>
    </location>
</feature>
<comment type="caution">
    <text evidence="4">The sequence shown here is derived from an EMBL/GenBank/DDBJ whole genome shotgun (WGS) entry which is preliminary data.</text>
</comment>
<dbReference type="Pfam" id="PF17853">
    <property type="entry name" value="GGDEF_2"/>
    <property type="match status" value="1"/>
</dbReference>
<dbReference type="Pfam" id="PF13556">
    <property type="entry name" value="HTH_30"/>
    <property type="match status" value="1"/>
</dbReference>
<dbReference type="InterPro" id="IPR042070">
    <property type="entry name" value="PucR_C-HTH_sf"/>
</dbReference>
<evidence type="ECO:0000259" key="2">
    <source>
        <dbReference type="Pfam" id="PF13556"/>
    </source>
</evidence>
<dbReference type="Gene3D" id="3.30.450.40">
    <property type="match status" value="1"/>
</dbReference>
<dbReference type="InterPro" id="IPR025736">
    <property type="entry name" value="PucR_C-HTH_dom"/>
</dbReference>
<dbReference type="PANTHER" id="PTHR33744:SF1">
    <property type="entry name" value="DNA-BINDING TRANSCRIPTIONAL ACTIVATOR ADER"/>
    <property type="match status" value="1"/>
</dbReference>
<keyword evidence="5" id="KW-1185">Reference proteome</keyword>
<evidence type="ECO:0000313" key="4">
    <source>
        <dbReference type="EMBL" id="MFC6868945.1"/>
    </source>
</evidence>
<sequence>MTSRSALVPLHPDRTDRAELSDLRALLALSMVMTEAADASSVLALAAEAVSSLTRCHVEGILLADGGWRQTKRPCAGRAMRAHLEDQISAFGAMGGPVDLPTESWAWAYPMRSLRGNAGFVVTGSEQEPSPHEQFQLRVLAQQTGLALTNAAMHEMERRNASELALLNERLEETVAALRQGMQIHQRLTDAAASGVGVEGITNVVHELTGLPVVVEYRDGVRGASAGIESDVVGLDLAGRRRDKMLAAALDESRSIRHGDRWLALARARDEILGVMVLIDQDDVARPQDLMALEYGATVLASELAHVRNIAETELRLRRDIVEDLLAGTDGESVLMRAKGLRYDLERPHRVVIVQPDAGVGSERLFRAVRQTATECDVGSLLVSRADAVILLVHTDMPWEKLHTAIQRRLGEGSCRLVAGGRCARASGFPQSYQQAQFALRLLGTRARSLCFDDLGVLKVFGSVADPGDIEDLARQWLDDLLTYDREHGGDLVATLSAFLDCGGNHEQTADTLLIHRSTLKYRLKRIREVSGHDLGDPDTHLHLHLATRAWQVLGVITEA</sequence>
<dbReference type="RefSeq" id="WP_345403123.1">
    <property type="nucleotide sequence ID" value="NZ_BAABLA010000113.1"/>
</dbReference>
<evidence type="ECO:0000256" key="1">
    <source>
        <dbReference type="ARBA" id="ARBA00006754"/>
    </source>
</evidence>
<gene>
    <name evidence="4" type="ORF">ACFQGD_17520</name>
</gene>
<feature type="domain" description="CdaR GGDEF-like" evidence="3">
    <location>
        <begin position="328"/>
        <end position="442"/>
    </location>
</feature>
<evidence type="ECO:0000313" key="5">
    <source>
        <dbReference type="Proteomes" id="UP001596337"/>
    </source>
</evidence>
<reference evidence="5" key="1">
    <citation type="journal article" date="2019" name="Int. J. Syst. Evol. Microbiol.">
        <title>The Global Catalogue of Microorganisms (GCM) 10K type strain sequencing project: providing services to taxonomists for standard genome sequencing and annotation.</title>
        <authorList>
            <consortium name="The Broad Institute Genomics Platform"/>
            <consortium name="The Broad Institute Genome Sequencing Center for Infectious Disease"/>
            <person name="Wu L."/>
            <person name="Ma J."/>
        </authorList>
    </citation>
    <scope>NUCLEOTIDE SEQUENCE [LARGE SCALE GENOMIC DNA]</scope>
    <source>
        <strain evidence="5">KCTC 32255</strain>
    </source>
</reference>